<comment type="caution">
    <text evidence="2">The sequence shown here is derived from an EMBL/GenBank/DDBJ whole genome shotgun (WGS) entry which is preliminary data.</text>
</comment>
<proteinExistence type="predicted"/>
<feature type="region of interest" description="Disordered" evidence="1">
    <location>
        <begin position="23"/>
        <end position="49"/>
    </location>
</feature>
<dbReference type="Proteomes" id="UP001344632">
    <property type="component" value="Unassembled WGS sequence"/>
</dbReference>
<organism evidence="2 3">
    <name type="scientific">Paenibacillus dokdonensis</name>
    <dbReference type="NCBI Taxonomy" id="2567944"/>
    <lineage>
        <taxon>Bacteria</taxon>
        <taxon>Bacillati</taxon>
        <taxon>Bacillota</taxon>
        <taxon>Bacilli</taxon>
        <taxon>Bacillales</taxon>
        <taxon>Paenibacillaceae</taxon>
        <taxon>Paenibacillus</taxon>
    </lineage>
</organism>
<dbReference type="EMBL" id="JARLKZ010000026">
    <property type="protein sequence ID" value="MEC0243640.1"/>
    <property type="molecule type" value="Genomic_DNA"/>
</dbReference>
<reference evidence="2 3" key="1">
    <citation type="submission" date="2023-03" db="EMBL/GenBank/DDBJ databases">
        <title>Bacillus Genome Sequencing.</title>
        <authorList>
            <person name="Dunlap C."/>
        </authorList>
    </citation>
    <scope>NUCLEOTIDE SEQUENCE [LARGE SCALE GENOMIC DNA]</scope>
    <source>
        <strain evidence="2 3">BD-525</strain>
    </source>
</reference>
<evidence type="ECO:0000313" key="3">
    <source>
        <dbReference type="Proteomes" id="UP001344632"/>
    </source>
</evidence>
<sequence>MIATSDNIIFTLRIGWCRSLVRPKQSDGDSNEALAVSKEAESAGQPCTD</sequence>
<name>A0ABU6GY45_9BACL</name>
<dbReference type="RefSeq" id="WP_326091368.1">
    <property type="nucleotide sequence ID" value="NZ_JARLKZ010000026.1"/>
</dbReference>
<evidence type="ECO:0000256" key="1">
    <source>
        <dbReference type="SAM" id="MobiDB-lite"/>
    </source>
</evidence>
<protein>
    <submittedName>
        <fullName evidence="2">Uncharacterized protein</fullName>
    </submittedName>
</protein>
<gene>
    <name evidence="2" type="ORF">P4H66_27905</name>
</gene>
<accession>A0ABU6GY45</accession>
<evidence type="ECO:0000313" key="2">
    <source>
        <dbReference type="EMBL" id="MEC0243640.1"/>
    </source>
</evidence>
<keyword evidence="3" id="KW-1185">Reference proteome</keyword>